<dbReference type="Proteomes" id="UP000223711">
    <property type="component" value="Segment"/>
</dbReference>
<evidence type="ECO:0000313" key="4">
    <source>
        <dbReference type="EMBL" id="AOO13856.1"/>
    </source>
</evidence>
<dbReference type="Proteomes" id="UP000224953">
    <property type="component" value="Genome"/>
</dbReference>
<reference evidence="10 11" key="1">
    <citation type="journal article" date="2016" name="Environ. Microbiol.">
        <title>Genomic diversification of marine cyanophages into stable ecotypes.</title>
        <authorList>
            <person name="Marston M.F."/>
            <person name="Martiny J.B."/>
        </authorList>
    </citation>
    <scope>NUCLEOTIDE SEQUENCE [LARGE SCALE GENOMIC DNA]</scope>
    <source>
        <strain evidence="1">LIS_02_1110</strain>
        <strain evidence="2">LIS_22_0610</strain>
        <strain evidence="3">Np_11_1211</strain>
        <strain evidence="4">Np_45_0711</strain>
        <strain evidence="5">RW_03_0110</strain>
        <strain evidence="6">Sn_11_0110</strain>
        <strain evidence="7">Sn_18_0910</strain>
        <strain evidence="8">Sn_23_0910</strain>
        <strain evidence="9">W1_23_0910</strain>
    </source>
</reference>
<evidence type="ECO:0000313" key="1">
    <source>
        <dbReference type="EMBL" id="AOO13208.1"/>
    </source>
</evidence>
<dbReference type="EMBL" id="KX349303">
    <property type="protein sequence ID" value="AOO14291.1"/>
    <property type="molecule type" value="Genomic_DNA"/>
</dbReference>
<dbReference type="EMBL" id="KX349298">
    <property type="protein sequence ID" value="AOO13208.1"/>
    <property type="molecule type" value="Genomic_DNA"/>
</dbReference>
<dbReference type="Proteomes" id="UP000224257">
    <property type="component" value="Segment"/>
</dbReference>
<evidence type="ECO:0000313" key="10">
    <source>
        <dbReference type="Proteomes" id="UP000223288"/>
    </source>
</evidence>
<dbReference type="EMBL" id="KX349299">
    <property type="protein sequence ID" value="AOO13424.1"/>
    <property type="molecule type" value="Genomic_DNA"/>
</dbReference>
<dbReference type="Proteomes" id="UP000223288">
    <property type="component" value="Segment"/>
</dbReference>
<evidence type="ECO:0000313" key="6">
    <source>
        <dbReference type="EMBL" id="AOO14291.1"/>
    </source>
</evidence>
<dbReference type="EMBL" id="KX349305">
    <property type="protein sequence ID" value="AOO14724.1"/>
    <property type="molecule type" value="Genomic_DNA"/>
</dbReference>
<organism evidence="1 12">
    <name type="scientific">Cyanophage S-RIM14</name>
    <dbReference type="NCBI Taxonomy" id="1278423"/>
    <lineage>
        <taxon>Viruses</taxon>
        <taxon>Duplodnaviria</taxon>
        <taxon>Heunggongvirae</taxon>
        <taxon>Uroviricota</taxon>
        <taxon>Caudoviricetes</taxon>
        <taxon>Pantevenvirales</taxon>
        <taxon>Kyanoviridae</taxon>
        <taxon>Ahtivirus</taxon>
        <taxon>Ahtivirus sagseatwo</taxon>
    </lineage>
</organism>
<proteinExistence type="predicted"/>
<dbReference type="EMBL" id="KX349304">
    <property type="protein sequence ID" value="AOO14508.1"/>
    <property type="molecule type" value="Genomic_DNA"/>
</dbReference>
<evidence type="ECO:0000313" key="8">
    <source>
        <dbReference type="EMBL" id="AOO14724.1"/>
    </source>
</evidence>
<dbReference type="EMBL" id="KX349301">
    <property type="protein sequence ID" value="AOO13856.1"/>
    <property type="molecule type" value="Genomic_DNA"/>
</dbReference>
<dbReference type="Proteomes" id="UP000225808">
    <property type="component" value="Segment"/>
</dbReference>
<evidence type="ECO:0000313" key="9">
    <source>
        <dbReference type="EMBL" id="AOO14940.1"/>
    </source>
</evidence>
<sequence>MDWSKAKRVKEDLNYSRGPNGEIALTSDSVYEQYMKSFEAEKSKQDTIDSLQSDVSMLKSEIGDIKSLLLTLVQNQQV</sequence>
<accession>A0A1D7SHS1</accession>
<name>A0A1D7SHS1_9CAUD</name>
<protein>
    <submittedName>
        <fullName evidence="1">Uncharacterized protein</fullName>
    </submittedName>
</protein>
<evidence type="ECO:0000313" key="2">
    <source>
        <dbReference type="EMBL" id="AOO13424.1"/>
    </source>
</evidence>
<dbReference type="EMBL" id="KX349306">
    <property type="protein sequence ID" value="AOO14940.1"/>
    <property type="molecule type" value="Genomic_DNA"/>
</dbReference>
<evidence type="ECO:0000313" key="5">
    <source>
        <dbReference type="EMBL" id="AOO14072.1"/>
    </source>
</evidence>
<dbReference type="Proteomes" id="UP000223576">
    <property type="component" value="Segment"/>
</dbReference>
<dbReference type="Proteomes" id="UP000225271">
    <property type="component" value="Segment"/>
</dbReference>
<dbReference type="Proteomes" id="UP000223981">
    <property type="component" value="Segment"/>
</dbReference>
<dbReference type="EMBL" id="KX349300">
    <property type="protein sequence ID" value="AOO13640.1"/>
    <property type="molecule type" value="Genomic_DNA"/>
</dbReference>
<evidence type="ECO:0000313" key="7">
    <source>
        <dbReference type="EMBL" id="AOO14508.1"/>
    </source>
</evidence>
<evidence type="ECO:0000313" key="11">
    <source>
        <dbReference type="Proteomes" id="UP000223576"/>
    </source>
</evidence>
<dbReference type="Proteomes" id="UP000226173">
    <property type="component" value="Segment"/>
</dbReference>
<dbReference type="EMBL" id="KX349302">
    <property type="protein sequence ID" value="AOO14072.1"/>
    <property type="molecule type" value="Genomic_DNA"/>
</dbReference>
<gene>
    <name evidence="1" type="ORF">LIS021110_094</name>
    <name evidence="2" type="ORF">LIS110610_094</name>
    <name evidence="3" type="ORF">Np111211_094</name>
    <name evidence="4" type="ORF">Np450711_094</name>
    <name evidence="5" type="ORF">RW030110_094</name>
    <name evidence="6" type="ORF">Sn110110_097</name>
    <name evidence="7" type="ORF">Sn180910_094</name>
    <name evidence="8" type="ORF">Sn230910_094</name>
    <name evidence="9" type="ORF">W1230910_094</name>
</gene>
<evidence type="ECO:0000313" key="3">
    <source>
        <dbReference type="EMBL" id="AOO13640.1"/>
    </source>
</evidence>
<evidence type="ECO:0000313" key="12">
    <source>
        <dbReference type="Proteomes" id="UP000225808"/>
    </source>
</evidence>